<feature type="domain" description="PBP" evidence="1">
    <location>
        <begin position="26"/>
        <end position="334"/>
    </location>
</feature>
<dbReference type="KEGG" id="sgq:SGLAD_v1c08040"/>
<evidence type="ECO:0000313" key="2">
    <source>
        <dbReference type="EMBL" id="QBQ08003.1"/>
    </source>
</evidence>
<reference evidence="2 3" key="1">
    <citation type="submission" date="2019-03" db="EMBL/GenBank/DDBJ databases">
        <title>Complete genome sequence of Spiroplasma gladiatoris TG-1 (DSM 22552).</title>
        <authorList>
            <person name="Lin Y.-C."/>
            <person name="Chou L."/>
            <person name="Kuo C.-H."/>
        </authorList>
    </citation>
    <scope>NUCLEOTIDE SEQUENCE [LARGE SCALE GENOMIC DNA]</scope>
    <source>
        <strain evidence="2 3">TG-1</strain>
    </source>
</reference>
<gene>
    <name evidence="2" type="primary">pstS</name>
    <name evidence="2" type="ORF">SGLAD_v1c08040</name>
</gene>
<evidence type="ECO:0000313" key="3">
    <source>
        <dbReference type="Proteomes" id="UP000294309"/>
    </source>
</evidence>
<proteinExistence type="predicted"/>
<name>A0A4P7AJS4_9MOLU</name>
<dbReference type="Gene3D" id="3.40.190.10">
    <property type="entry name" value="Periplasmic binding protein-like II"/>
    <property type="match status" value="2"/>
</dbReference>
<dbReference type="InterPro" id="IPR030980">
    <property type="entry name" value="PtsS_plasma"/>
</dbReference>
<dbReference type="SUPFAM" id="SSF53850">
    <property type="entry name" value="Periplasmic binding protein-like II"/>
    <property type="match status" value="1"/>
</dbReference>
<dbReference type="NCBIfam" id="TIGR04505">
    <property type="entry name" value="PtsS_plasma"/>
    <property type="match status" value="1"/>
</dbReference>
<dbReference type="OrthoDB" id="396902at2"/>
<accession>A0A4P7AJS4</accession>
<keyword evidence="3" id="KW-1185">Reference proteome</keyword>
<sequence>MSKKISILFVIIIALITGLWAWSVSANQNHVVLGGSTSVNTFMQSYTKDFLENEKKDFIYNSTGSQAGVGGVEKGMYGAGFISKDVSNTTLTGDNQFVKVHSGENEKEGYTFSLTEKQKFIDKITEIKNENKNTSKNKSYLAFEFALDAIAIIYKKPDWLTDDSANKINFSLDKKDFANTSLGKIYSNNYTWEELAKEVGQENVPNSSTKIVSFTREDGSGTRSAFGDLTGIKSMEYSNVVNSNGAMFENVQKSQTAIGYISYAFVKQITKESGVKVAGVKNTKLGNPADLGNDDWEYGMKLNKATNSFEKTDVTNEQFIKATYGFKRPFIAIFNIHYKNLNLLIDFFSAMIGEDDTNPYRKNFVEEGLVPNFIIRKVDYEIK</sequence>
<organism evidence="2 3">
    <name type="scientific">Spiroplasma gladiatoris</name>
    <dbReference type="NCBI Taxonomy" id="2143"/>
    <lineage>
        <taxon>Bacteria</taxon>
        <taxon>Bacillati</taxon>
        <taxon>Mycoplasmatota</taxon>
        <taxon>Mollicutes</taxon>
        <taxon>Entomoplasmatales</taxon>
        <taxon>Spiroplasmataceae</taxon>
        <taxon>Spiroplasma</taxon>
    </lineage>
</organism>
<dbReference type="InterPro" id="IPR024370">
    <property type="entry name" value="PBP_domain"/>
</dbReference>
<evidence type="ECO:0000259" key="1">
    <source>
        <dbReference type="Pfam" id="PF12849"/>
    </source>
</evidence>
<dbReference type="Proteomes" id="UP000294309">
    <property type="component" value="Chromosome"/>
</dbReference>
<dbReference type="Pfam" id="PF12849">
    <property type="entry name" value="PBP_like_2"/>
    <property type="match status" value="1"/>
</dbReference>
<protein>
    <submittedName>
        <fullName evidence="2">Phosphate ABC transporter substrate-binding protein</fullName>
    </submittedName>
</protein>
<dbReference type="EMBL" id="CP038013">
    <property type="protein sequence ID" value="QBQ08003.1"/>
    <property type="molecule type" value="Genomic_DNA"/>
</dbReference>
<dbReference type="RefSeq" id="WP_134297881.1">
    <property type="nucleotide sequence ID" value="NZ_CP038013.1"/>
</dbReference>
<dbReference type="AlphaFoldDB" id="A0A4P7AJS4"/>